<dbReference type="SUPFAM" id="SSF48452">
    <property type="entry name" value="TPR-like"/>
    <property type="match status" value="1"/>
</dbReference>
<dbReference type="Proteomes" id="UP001499942">
    <property type="component" value="Unassembled WGS sequence"/>
</dbReference>
<dbReference type="Pfam" id="PF13428">
    <property type="entry name" value="TPR_14"/>
    <property type="match status" value="1"/>
</dbReference>
<dbReference type="Gene3D" id="1.25.40.10">
    <property type="entry name" value="Tetratricopeptide repeat domain"/>
    <property type="match status" value="1"/>
</dbReference>
<evidence type="ECO:0000313" key="2">
    <source>
        <dbReference type="Proteomes" id="UP001499942"/>
    </source>
</evidence>
<evidence type="ECO:0008006" key="3">
    <source>
        <dbReference type="Google" id="ProtNLM"/>
    </source>
</evidence>
<gene>
    <name evidence="1" type="ORF">GCM10010393_15760</name>
</gene>
<accession>A0ABN3LJP7</accession>
<dbReference type="EMBL" id="BAAASR010000007">
    <property type="protein sequence ID" value="GAA2485584.1"/>
    <property type="molecule type" value="Genomic_DNA"/>
</dbReference>
<reference evidence="1 2" key="1">
    <citation type="journal article" date="2019" name="Int. J. Syst. Evol. Microbiol.">
        <title>The Global Catalogue of Microorganisms (GCM) 10K type strain sequencing project: providing services to taxonomists for standard genome sequencing and annotation.</title>
        <authorList>
            <consortium name="The Broad Institute Genomics Platform"/>
            <consortium name="The Broad Institute Genome Sequencing Center for Infectious Disease"/>
            <person name="Wu L."/>
            <person name="Ma J."/>
        </authorList>
    </citation>
    <scope>NUCLEOTIDE SEQUENCE [LARGE SCALE GENOMIC DNA]</scope>
    <source>
        <strain evidence="1 2">JCM 5062</strain>
    </source>
</reference>
<proteinExistence type="predicted"/>
<dbReference type="RefSeq" id="WP_344358163.1">
    <property type="nucleotide sequence ID" value="NZ_BAAASR010000007.1"/>
</dbReference>
<name>A0ABN3LJP7_9ACTN</name>
<protein>
    <recommendedName>
        <fullName evidence="3">Tetratricopeptide repeat protein</fullName>
    </recommendedName>
</protein>
<comment type="caution">
    <text evidence="1">The sequence shown here is derived from an EMBL/GenBank/DDBJ whole genome shotgun (WGS) entry which is preliminary data.</text>
</comment>
<evidence type="ECO:0000313" key="1">
    <source>
        <dbReference type="EMBL" id="GAA2485584.1"/>
    </source>
</evidence>
<sequence length="127" mass="14426">MTTAVHPAVERADLLIDLKRYEEARELLARRLAEDPEDVRAWVKLARSHLGDDKDGPKALQATERALALDPEDIGALVIHAHALRAACRFPETEGILREVIRLAPDHWHGYALLADWLWRIRVIRSA</sequence>
<keyword evidence="2" id="KW-1185">Reference proteome</keyword>
<organism evidence="1 2">
    <name type="scientific">Streptomyces gobitricini</name>
    <dbReference type="NCBI Taxonomy" id="68211"/>
    <lineage>
        <taxon>Bacteria</taxon>
        <taxon>Bacillati</taxon>
        <taxon>Actinomycetota</taxon>
        <taxon>Actinomycetes</taxon>
        <taxon>Kitasatosporales</taxon>
        <taxon>Streptomycetaceae</taxon>
        <taxon>Streptomyces</taxon>
    </lineage>
</organism>
<dbReference type="InterPro" id="IPR011990">
    <property type="entry name" value="TPR-like_helical_dom_sf"/>
</dbReference>